<dbReference type="EMBL" id="CP039350">
    <property type="protein sequence ID" value="QCD95639.1"/>
    <property type="molecule type" value="Genomic_DNA"/>
</dbReference>
<proteinExistence type="predicted"/>
<name>A0A4D6M2V2_VIGUN</name>
<evidence type="ECO:0000313" key="1">
    <source>
        <dbReference type="EMBL" id="QCD95639.1"/>
    </source>
</evidence>
<dbReference type="AlphaFoldDB" id="A0A4D6M2V2"/>
<accession>A0A4D6M2V2</accession>
<keyword evidence="2" id="KW-1185">Reference proteome</keyword>
<reference evidence="1 2" key="1">
    <citation type="submission" date="2019-04" db="EMBL/GenBank/DDBJ databases">
        <title>An improved genome assembly and genetic linkage map for asparagus bean, Vigna unguiculata ssp. sesquipedialis.</title>
        <authorList>
            <person name="Xia Q."/>
            <person name="Zhang R."/>
            <person name="Dong Y."/>
        </authorList>
    </citation>
    <scope>NUCLEOTIDE SEQUENCE [LARGE SCALE GENOMIC DNA]</scope>
    <source>
        <tissue evidence="1">Leaf</tissue>
    </source>
</reference>
<dbReference type="Proteomes" id="UP000501690">
    <property type="component" value="Linkage Group LG6"/>
</dbReference>
<sequence>MNYNWGGVVHTFLVNGLSRAHLVNCKQKNQHNITLPGCVVVLQIWTFERLRLGGSNREIVFPKILRWPSLKLRTTSIERLLIKPKIIWDWELTVECRSNPIVQAALIIDGETINEDDDDSGEFNFEDACMKKVSEVCGEKGVKKAQVKQEYIPFKVVTVNFDGYRYGTTEFVPTVATSEPIQAHCNSLGVDAMKLYMMLSRVDFPYRIYCLQQVASTTAKNLNESHVHDIIITFS</sequence>
<evidence type="ECO:0000313" key="2">
    <source>
        <dbReference type="Proteomes" id="UP000501690"/>
    </source>
</evidence>
<protein>
    <recommendedName>
        <fullName evidence="3">Aminotransferase-like</fullName>
    </recommendedName>
</protein>
<gene>
    <name evidence="1" type="ORF">DEO72_LG6g333</name>
</gene>
<organism evidence="1 2">
    <name type="scientific">Vigna unguiculata</name>
    <name type="common">Cowpea</name>
    <dbReference type="NCBI Taxonomy" id="3917"/>
    <lineage>
        <taxon>Eukaryota</taxon>
        <taxon>Viridiplantae</taxon>
        <taxon>Streptophyta</taxon>
        <taxon>Embryophyta</taxon>
        <taxon>Tracheophyta</taxon>
        <taxon>Spermatophyta</taxon>
        <taxon>Magnoliopsida</taxon>
        <taxon>eudicotyledons</taxon>
        <taxon>Gunneridae</taxon>
        <taxon>Pentapetalae</taxon>
        <taxon>rosids</taxon>
        <taxon>fabids</taxon>
        <taxon>Fabales</taxon>
        <taxon>Fabaceae</taxon>
        <taxon>Papilionoideae</taxon>
        <taxon>50 kb inversion clade</taxon>
        <taxon>NPAAA clade</taxon>
        <taxon>indigoferoid/millettioid clade</taxon>
        <taxon>Phaseoleae</taxon>
        <taxon>Vigna</taxon>
    </lineage>
</organism>
<evidence type="ECO:0008006" key="3">
    <source>
        <dbReference type="Google" id="ProtNLM"/>
    </source>
</evidence>